<name>A0AAD7ZZ21_DIPPU</name>
<dbReference type="Proteomes" id="UP001233999">
    <property type="component" value="Unassembled WGS sequence"/>
</dbReference>
<comment type="caution">
    <text evidence="3">The sequence shown here is derived from an EMBL/GenBank/DDBJ whole genome shotgun (WGS) entry which is preliminary data.</text>
</comment>
<sequence length="183" mass="20634">IGLFQTDMASIEVSLSTTPRRKKNGSIGGNGGGVITAGSGSAPTLHQNMKSVKSFTIQVFKIMITLKGQLCSTLSISRLSATYLRQNNGQPLTEKERRAAEERLQRLRQDMDNKRLTIKNLKMALERLDITDNIDVRIQQAELEYQLGREELNLLTLLEESRNLQICLEDEHNRNKNDASTIY</sequence>
<feature type="non-terminal residue" evidence="3">
    <location>
        <position position="183"/>
    </location>
</feature>
<evidence type="ECO:0000313" key="3">
    <source>
        <dbReference type="EMBL" id="KAJ9589036.1"/>
    </source>
</evidence>
<reference evidence="3" key="1">
    <citation type="journal article" date="2023" name="IScience">
        <title>Live-bearing cockroach genome reveals convergent evolutionary mechanisms linked to viviparity in insects and beyond.</title>
        <authorList>
            <person name="Fouks B."/>
            <person name="Harrison M.C."/>
            <person name="Mikhailova A.A."/>
            <person name="Marchal E."/>
            <person name="English S."/>
            <person name="Carruthers M."/>
            <person name="Jennings E.C."/>
            <person name="Chiamaka E.L."/>
            <person name="Frigard R.A."/>
            <person name="Pippel M."/>
            <person name="Attardo G.M."/>
            <person name="Benoit J.B."/>
            <person name="Bornberg-Bauer E."/>
            <person name="Tobe S.S."/>
        </authorList>
    </citation>
    <scope>NUCLEOTIDE SEQUENCE</scope>
    <source>
        <strain evidence="3">Stay&amp;Tobe</strain>
    </source>
</reference>
<proteinExistence type="predicted"/>
<keyword evidence="4" id="KW-1185">Reference proteome</keyword>
<feature type="non-terminal residue" evidence="3">
    <location>
        <position position="1"/>
    </location>
</feature>
<reference evidence="3" key="2">
    <citation type="submission" date="2023-05" db="EMBL/GenBank/DDBJ databases">
        <authorList>
            <person name="Fouks B."/>
        </authorList>
    </citation>
    <scope>NUCLEOTIDE SEQUENCE</scope>
    <source>
        <strain evidence="3">Stay&amp;Tobe</strain>
        <tissue evidence="3">Testes</tissue>
    </source>
</reference>
<dbReference type="EMBL" id="JASPKZ010005287">
    <property type="protein sequence ID" value="KAJ9589036.1"/>
    <property type="molecule type" value="Genomic_DNA"/>
</dbReference>
<feature type="region of interest" description="Disordered" evidence="2">
    <location>
        <begin position="15"/>
        <end position="39"/>
    </location>
</feature>
<feature type="compositionally biased region" description="Gly residues" evidence="2">
    <location>
        <begin position="26"/>
        <end position="35"/>
    </location>
</feature>
<organism evidence="3 4">
    <name type="scientific">Diploptera punctata</name>
    <name type="common">Pacific beetle cockroach</name>
    <dbReference type="NCBI Taxonomy" id="6984"/>
    <lineage>
        <taxon>Eukaryota</taxon>
        <taxon>Metazoa</taxon>
        <taxon>Ecdysozoa</taxon>
        <taxon>Arthropoda</taxon>
        <taxon>Hexapoda</taxon>
        <taxon>Insecta</taxon>
        <taxon>Pterygota</taxon>
        <taxon>Neoptera</taxon>
        <taxon>Polyneoptera</taxon>
        <taxon>Dictyoptera</taxon>
        <taxon>Blattodea</taxon>
        <taxon>Blaberoidea</taxon>
        <taxon>Blaberidae</taxon>
        <taxon>Diplopterinae</taxon>
        <taxon>Diploptera</taxon>
    </lineage>
</organism>
<evidence type="ECO:0000256" key="1">
    <source>
        <dbReference type="SAM" id="Coils"/>
    </source>
</evidence>
<protein>
    <submittedName>
        <fullName evidence="3">Uncharacterized protein</fullName>
    </submittedName>
</protein>
<evidence type="ECO:0000313" key="4">
    <source>
        <dbReference type="Proteomes" id="UP001233999"/>
    </source>
</evidence>
<accession>A0AAD7ZZ21</accession>
<feature type="coiled-coil region" evidence="1">
    <location>
        <begin position="90"/>
        <end position="124"/>
    </location>
</feature>
<gene>
    <name evidence="3" type="ORF">L9F63_017680</name>
</gene>
<evidence type="ECO:0000256" key="2">
    <source>
        <dbReference type="SAM" id="MobiDB-lite"/>
    </source>
</evidence>
<keyword evidence="1" id="KW-0175">Coiled coil</keyword>
<dbReference type="AlphaFoldDB" id="A0AAD7ZZ21"/>